<proteinExistence type="predicted"/>
<reference evidence="3 4" key="1">
    <citation type="submission" date="2016-04" db="EMBL/GenBank/DDBJ databases">
        <authorList>
            <person name="Evans L.H."/>
            <person name="Alamgir A."/>
            <person name="Owens N."/>
            <person name="Weber N.D."/>
            <person name="Virtaneva K."/>
            <person name="Barbian K."/>
            <person name="Babar A."/>
            <person name="Rosenke K."/>
        </authorList>
    </citation>
    <scope>NUCLEOTIDE SEQUENCE [LARGE SCALE GENOMIC DNA]</scope>
    <source>
        <strain evidence="3 4">IFM 0406</strain>
    </source>
</reference>
<feature type="transmembrane region" description="Helical" evidence="2">
    <location>
        <begin position="22"/>
        <end position="45"/>
    </location>
</feature>
<name>A0A161WD02_9NOCA</name>
<keyword evidence="2" id="KW-0812">Transmembrane</keyword>
<comment type="caution">
    <text evidence="3">The sequence shown here is derived from an EMBL/GenBank/DDBJ whole genome shotgun (WGS) entry which is preliminary data.</text>
</comment>
<organism evidence="3 4">
    <name type="scientific">Nocardia terpenica</name>
    <dbReference type="NCBI Taxonomy" id="455432"/>
    <lineage>
        <taxon>Bacteria</taxon>
        <taxon>Bacillati</taxon>
        <taxon>Actinomycetota</taxon>
        <taxon>Actinomycetes</taxon>
        <taxon>Mycobacteriales</taxon>
        <taxon>Nocardiaceae</taxon>
        <taxon>Nocardia</taxon>
    </lineage>
</organism>
<evidence type="ECO:0000313" key="4">
    <source>
        <dbReference type="Proteomes" id="UP000076512"/>
    </source>
</evidence>
<gene>
    <name evidence="3" type="ORF">AWN90_22805</name>
</gene>
<evidence type="ECO:0000313" key="3">
    <source>
        <dbReference type="EMBL" id="KZM74859.1"/>
    </source>
</evidence>
<dbReference type="EMBL" id="LWGR01000004">
    <property type="protein sequence ID" value="KZM74859.1"/>
    <property type="molecule type" value="Genomic_DNA"/>
</dbReference>
<evidence type="ECO:0000256" key="1">
    <source>
        <dbReference type="SAM" id="MobiDB-lite"/>
    </source>
</evidence>
<keyword evidence="2" id="KW-1133">Transmembrane helix</keyword>
<dbReference type="Proteomes" id="UP000076512">
    <property type="component" value="Unassembled WGS sequence"/>
</dbReference>
<evidence type="ECO:0000256" key="2">
    <source>
        <dbReference type="SAM" id="Phobius"/>
    </source>
</evidence>
<sequence>MRDDGVLQCHRLGESIVQWWEFSLLGACGGAGVEALAVFRWLAVWRDARRTPTGRVKGKPPQVSTYLDLPVHAWMLVVRTLLGAGTAALFGATGQISGAYVAVALGFAAPSVLAQLGSVPQLASVISGPPPTRSVGSSAEADPPQQPRPPGKEVG</sequence>
<feature type="region of interest" description="Disordered" evidence="1">
    <location>
        <begin position="127"/>
        <end position="155"/>
    </location>
</feature>
<keyword evidence="4" id="KW-1185">Reference proteome</keyword>
<keyword evidence="2" id="KW-0472">Membrane</keyword>
<dbReference type="STRING" id="455432.AWN90_22805"/>
<accession>A0A161WD02</accession>
<dbReference type="AlphaFoldDB" id="A0A161WD02"/>
<protein>
    <submittedName>
        <fullName evidence="3">Uncharacterized protein</fullName>
    </submittedName>
</protein>